<evidence type="ECO:0000259" key="2">
    <source>
        <dbReference type="PROSITE" id="PS50263"/>
    </source>
</evidence>
<accession>A0A8J2YCT9</accession>
<evidence type="ECO:0000313" key="4">
    <source>
        <dbReference type="Proteomes" id="UP000625210"/>
    </source>
</evidence>
<dbReference type="GO" id="GO:0033388">
    <property type="term" value="P:putrescine biosynthetic process from arginine"/>
    <property type="evidence" value="ECO:0007669"/>
    <property type="project" value="TreeGrafter"/>
</dbReference>
<protein>
    <submittedName>
        <fullName evidence="3">Carbon-nitrogen hydrolase</fullName>
    </submittedName>
</protein>
<dbReference type="PANTHER" id="PTHR43674">
    <property type="entry name" value="NITRILASE C965.09-RELATED"/>
    <property type="match status" value="1"/>
</dbReference>
<dbReference type="InterPro" id="IPR036526">
    <property type="entry name" value="C-N_Hydrolase_sf"/>
</dbReference>
<dbReference type="PANTHER" id="PTHR43674:SF2">
    <property type="entry name" value="BETA-UREIDOPROPIONASE"/>
    <property type="match status" value="1"/>
</dbReference>
<dbReference type="RefSeq" id="WP_188647831.1">
    <property type="nucleotide sequence ID" value="NZ_BMHQ01000006.1"/>
</dbReference>
<proteinExistence type="predicted"/>
<feature type="domain" description="CN hydrolase" evidence="2">
    <location>
        <begin position="1"/>
        <end position="246"/>
    </location>
</feature>
<sequence length="284" mass="32369">MKVGLAQIRPKLGRVDENLRLHQELIRRATSEQVDLLVFPELSVTGYQLQDLTLDVGRPVTDEHIQTLLRESEEMDLVFGFVEESEDHIFYNAALYASGGEVQYLHRKVYLPTYGMFDEGRYFGRGNSIRSFQTRFGRTGILICEDVWHPSTSYLMAQDGAKVLIVVSNAPVKGVPAADHGNKKVWYDILTNIAVLHGMYVVYVNRVGTEDGVSFFGGSTVIDPFGWVQDEAPLFEETLLTVDLDLEKVRRARYQNPVLRDEDLDLTVRELNRIREKRRGGDSR</sequence>
<dbReference type="Pfam" id="PF00795">
    <property type="entry name" value="CN_hydrolase"/>
    <property type="match status" value="1"/>
</dbReference>
<reference evidence="3" key="2">
    <citation type="submission" date="2020-09" db="EMBL/GenBank/DDBJ databases">
        <authorList>
            <person name="Sun Q."/>
            <person name="Zhou Y."/>
        </authorList>
    </citation>
    <scope>NUCLEOTIDE SEQUENCE</scope>
    <source>
        <strain evidence="3">CGMCC 1.15179</strain>
    </source>
</reference>
<comment type="caution">
    <text evidence="3">The sequence shown here is derived from an EMBL/GenBank/DDBJ whole genome shotgun (WGS) entry which is preliminary data.</text>
</comment>
<dbReference type="SUPFAM" id="SSF56317">
    <property type="entry name" value="Carbon-nitrogen hydrolase"/>
    <property type="match status" value="1"/>
</dbReference>
<dbReference type="PROSITE" id="PS50263">
    <property type="entry name" value="CN_HYDROLASE"/>
    <property type="match status" value="1"/>
</dbReference>
<dbReference type="InterPro" id="IPR050345">
    <property type="entry name" value="Aliph_Amidase/BUP"/>
</dbReference>
<reference evidence="3" key="1">
    <citation type="journal article" date="2014" name="Int. J. Syst. Evol. Microbiol.">
        <title>Complete genome sequence of Corynebacterium casei LMG S-19264T (=DSM 44701T), isolated from a smear-ripened cheese.</title>
        <authorList>
            <consortium name="US DOE Joint Genome Institute (JGI-PGF)"/>
            <person name="Walter F."/>
            <person name="Albersmeier A."/>
            <person name="Kalinowski J."/>
            <person name="Ruckert C."/>
        </authorList>
    </citation>
    <scope>NUCLEOTIDE SEQUENCE</scope>
    <source>
        <strain evidence="3">CGMCC 1.15179</strain>
    </source>
</reference>
<gene>
    <name evidence="3" type="ORF">GCM10011571_20980</name>
</gene>
<dbReference type="AlphaFoldDB" id="A0A8J2YCT9"/>
<dbReference type="GO" id="GO:0050126">
    <property type="term" value="F:N-carbamoylputrescine amidase activity"/>
    <property type="evidence" value="ECO:0007669"/>
    <property type="project" value="TreeGrafter"/>
</dbReference>
<dbReference type="Proteomes" id="UP000625210">
    <property type="component" value="Unassembled WGS sequence"/>
</dbReference>
<keyword evidence="1 3" id="KW-0378">Hydrolase</keyword>
<evidence type="ECO:0000256" key="1">
    <source>
        <dbReference type="ARBA" id="ARBA00022801"/>
    </source>
</evidence>
<keyword evidence="4" id="KW-1185">Reference proteome</keyword>
<organism evidence="3 4">
    <name type="scientific">Marinithermofilum abyssi</name>
    <dbReference type="NCBI Taxonomy" id="1571185"/>
    <lineage>
        <taxon>Bacteria</taxon>
        <taxon>Bacillati</taxon>
        <taxon>Bacillota</taxon>
        <taxon>Bacilli</taxon>
        <taxon>Bacillales</taxon>
        <taxon>Thermoactinomycetaceae</taxon>
        <taxon>Marinithermofilum</taxon>
    </lineage>
</organism>
<dbReference type="InterPro" id="IPR003010">
    <property type="entry name" value="C-N_Hydrolase"/>
</dbReference>
<name>A0A8J2YCT9_9BACL</name>
<dbReference type="EMBL" id="BMHQ01000006">
    <property type="protein sequence ID" value="GGE18848.1"/>
    <property type="molecule type" value="Genomic_DNA"/>
</dbReference>
<dbReference type="CDD" id="cd07586">
    <property type="entry name" value="nitrilase_8"/>
    <property type="match status" value="1"/>
</dbReference>
<evidence type="ECO:0000313" key="3">
    <source>
        <dbReference type="EMBL" id="GGE18848.1"/>
    </source>
</evidence>
<dbReference type="Gene3D" id="3.60.110.10">
    <property type="entry name" value="Carbon-nitrogen hydrolase"/>
    <property type="match status" value="1"/>
</dbReference>